<dbReference type="EMBL" id="KI925511">
    <property type="protein sequence ID" value="ETW50719.1"/>
    <property type="molecule type" value="Genomic_DNA"/>
</dbReference>
<reference evidence="5 6" key="2">
    <citation type="submission" date="2013-02" db="EMBL/GenBank/DDBJ databases">
        <title>The Genome Sequence of Plasmodium falciparum MaliPS096_E11.</title>
        <authorList>
            <consortium name="The Broad Institute Genome Sequencing Platform"/>
            <consortium name="The Broad Institute Genome Sequencing Center for Infectious Disease"/>
            <person name="Neafsey D."/>
            <person name="Cheeseman I."/>
            <person name="Volkman S."/>
            <person name="Adams J."/>
            <person name="Walker B."/>
            <person name="Young S.K."/>
            <person name="Zeng Q."/>
            <person name="Gargeya S."/>
            <person name="Fitzgerald M."/>
            <person name="Haas B."/>
            <person name="Abouelleil A."/>
            <person name="Alvarado L."/>
            <person name="Arachchi H.M."/>
            <person name="Berlin A.M."/>
            <person name="Chapman S.B."/>
            <person name="Dewar J."/>
            <person name="Goldberg J."/>
            <person name="Griggs A."/>
            <person name="Gujja S."/>
            <person name="Hansen M."/>
            <person name="Howarth C."/>
            <person name="Imamovic A."/>
            <person name="Larimer J."/>
            <person name="McCowan C."/>
            <person name="Murphy C."/>
            <person name="Neiman D."/>
            <person name="Pearson M."/>
            <person name="Priest M."/>
            <person name="Roberts A."/>
            <person name="Saif S."/>
            <person name="Shea T."/>
            <person name="Sisk P."/>
            <person name="Sykes S."/>
            <person name="Wortman J."/>
            <person name="Nusbaum C."/>
            <person name="Birren B."/>
        </authorList>
    </citation>
    <scope>NUCLEOTIDE SEQUENCE [LARGE SCALE GENOMIC DNA]</scope>
    <source>
        <strain evidence="5 6">MaliPS096_E11</strain>
    </source>
</reference>
<dbReference type="FunFam" id="6.10.250.3420:FF:000001">
    <property type="entry name" value="Hsc70-interacting protein-like protein"/>
    <property type="match status" value="1"/>
</dbReference>
<keyword evidence="2" id="KW-0802">TPR repeat</keyword>
<dbReference type="FunFam" id="1.25.40.10:FF:000788">
    <property type="entry name" value="Phosphoprotein"/>
    <property type="match status" value="1"/>
</dbReference>
<dbReference type="OrthoDB" id="533763at2759"/>
<evidence type="ECO:0000256" key="2">
    <source>
        <dbReference type="ARBA" id="ARBA00022803"/>
    </source>
</evidence>
<keyword evidence="1" id="KW-0677">Repeat</keyword>
<dbReference type="InterPro" id="IPR034649">
    <property type="entry name" value="Hip_N"/>
</dbReference>
<dbReference type="InterPro" id="IPR019734">
    <property type="entry name" value="TPR_rpt"/>
</dbReference>
<evidence type="ECO:0000313" key="5">
    <source>
        <dbReference type="EMBL" id="ETW50719.1"/>
    </source>
</evidence>
<evidence type="ECO:0000256" key="1">
    <source>
        <dbReference type="ARBA" id="ARBA00022737"/>
    </source>
</evidence>
<evidence type="ECO:0000259" key="4">
    <source>
        <dbReference type="Pfam" id="PF18253"/>
    </source>
</evidence>
<dbReference type="SMART" id="SM00028">
    <property type="entry name" value="TPR"/>
    <property type="match status" value="2"/>
</dbReference>
<gene>
    <name evidence="5" type="ORF">PFMALIP_01244</name>
</gene>
<feature type="compositionally biased region" description="Basic and acidic residues" evidence="3">
    <location>
        <begin position="286"/>
        <end position="301"/>
    </location>
</feature>
<dbReference type="Gene3D" id="1.25.40.10">
    <property type="entry name" value="Tetratricopeptide repeat domain"/>
    <property type="match status" value="1"/>
</dbReference>
<dbReference type="CDD" id="cd14438">
    <property type="entry name" value="Hip_N"/>
    <property type="match status" value="1"/>
</dbReference>
<dbReference type="SUPFAM" id="SSF48452">
    <property type="entry name" value="TPR-like"/>
    <property type="match status" value="1"/>
</dbReference>
<dbReference type="PANTHER" id="PTHR45883:SF2">
    <property type="entry name" value="HSC70-INTERACTING PROTEIN"/>
    <property type="match status" value="1"/>
</dbReference>
<evidence type="ECO:0000256" key="3">
    <source>
        <dbReference type="SAM" id="MobiDB-lite"/>
    </source>
</evidence>
<feature type="region of interest" description="Disordered" evidence="3">
    <location>
        <begin position="286"/>
        <end position="332"/>
    </location>
</feature>
<evidence type="ECO:0000313" key="6">
    <source>
        <dbReference type="Proteomes" id="UP000030699"/>
    </source>
</evidence>
<feature type="region of interest" description="Disordered" evidence="3">
    <location>
        <begin position="58"/>
        <end position="107"/>
    </location>
</feature>
<sequence>MHNKYVVEKTKVIVVEDLKQFVTLCQENPSILLKPELGFFKKFIESFGGKVSKDKEFFEKSASDESTEEKSDEEEVEEDENDKDDVEEEEEDDVQEDEDEEEDDDERCKDFMVEETIECPPLAPIVDEDLSDEVLEEISNLKIEAAELVQDNKFEEALEKYNKIIAFGKPSAMIYTKRASVLLSLKRPKACIRDCTEALNLNIDSANAYKVRAKAYRHLGKWECAHADIEQGQKIDYDEDLWEMQKLIEEKYKKIYEKRRFKINREEEKKRKKREKELKKRLAARKAAEKAYKANNKRENYDSDSSDSSYSEPDFSGDFPGGMPGGMPEIII</sequence>
<dbReference type="Pfam" id="PF18253">
    <property type="entry name" value="HipN"/>
    <property type="match status" value="1"/>
</dbReference>
<dbReference type="GO" id="GO:0030544">
    <property type="term" value="F:Hsp70 protein binding"/>
    <property type="evidence" value="ECO:0007669"/>
    <property type="project" value="TreeGrafter"/>
</dbReference>
<reference evidence="5 6" key="1">
    <citation type="submission" date="2013-02" db="EMBL/GenBank/DDBJ databases">
        <title>The Genome Annotation of Plasmodium falciparum MaliPS096_E11.</title>
        <authorList>
            <consortium name="The Broad Institute Genome Sequencing Platform"/>
            <consortium name="The Broad Institute Genome Sequencing Center for Infectious Disease"/>
            <person name="Neafsey D."/>
            <person name="Hoffman S."/>
            <person name="Volkman S."/>
            <person name="Rosenthal P."/>
            <person name="Walker B."/>
            <person name="Young S.K."/>
            <person name="Zeng Q."/>
            <person name="Gargeya S."/>
            <person name="Fitzgerald M."/>
            <person name="Haas B."/>
            <person name="Abouelleil A."/>
            <person name="Allen A.W."/>
            <person name="Alvarado L."/>
            <person name="Arachchi H.M."/>
            <person name="Berlin A.M."/>
            <person name="Chapman S.B."/>
            <person name="Gainer-Dewar J."/>
            <person name="Goldberg J."/>
            <person name="Griggs A."/>
            <person name="Gujja S."/>
            <person name="Hansen M."/>
            <person name="Howarth C."/>
            <person name="Imamovic A."/>
            <person name="Ireland A."/>
            <person name="Larimer J."/>
            <person name="McCowan C."/>
            <person name="Murphy C."/>
            <person name="Pearson M."/>
            <person name="Poon T.W."/>
            <person name="Priest M."/>
            <person name="Roberts A."/>
            <person name="Saif S."/>
            <person name="Shea T."/>
            <person name="Sisk P."/>
            <person name="Sykes S."/>
            <person name="Wortman J."/>
            <person name="Nusbaum C."/>
            <person name="Birren B."/>
        </authorList>
    </citation>
    <scope>NUCLEOTIDE SEQUENCE [LARGE SCALE GENOMIC DNA]</scope>
    <source>
        <strain evidence="5 6">MaliPS096_E11</strain>
    </source>
</reference>
<dbReference type="InterPro" id="IPR011990">
    <property type="entry name" value="TPR-like_helical_dom_sf"/>
</dbReference>
<feature type="domain" description="Hsp70-interacting protein N-terminal" evidence="4">
    <location>
        <begin position="15"/>
        <end position="51"/>
    </location>
</feature>
<feature type="compositionally biased region" description="Acidic residues" evidence="3">
    <location>
        <begin position="65"/>
        <end position="105"/>
    </location>
</feature>
<accession>A0A024WU11</accession>
<protein>
    <submittedName>
        <fullName evidence="5">Phosphoprotein</fullName>
    </submittedName>
</protein>
<dbReference type="Gene3D" id="6.10.250.3420">
    <property type="match status" value="1"/>
</dbReference>
<dbReference type="PANTHER" id="PTHR45883">
    <property type="entry name" value="HSC70-INTERACTING PROTEIN"/>
    <property type="match status" value="1"/>
</dbReference>
<proteinExistence type="predicted"/>
<feature type="compositionally biased region" description="Low complexity" evidence="3">
    <location>
        <begin position="306"/>
        <end position="318"/>
    </location>
</feature>
<dbReference type="Proteomes" id="UP000030699">
    <property type="component" value="Unassembled WGS sequence"/>
</dbReference>
<name>A0A024WU11_PLAFA</name>
<organism evidence="5 6">
    <name type="scientific">Plasmodium falciparum MaliPS096_E11</name>
    <dbReference type="NCBI Taxonomy" id="1036727"/>
    <lineage>
        <taxon>Eukaryota</taxon>
        <taxon>Sar</taxon>
        <taxon>Alveolata</taxon>
        <taxon>Apicomplexa</taxon>
        <taxon>Aconoidasida</taxon>
        <taxon>Haemosporida</taxon>
        <taxon>Plasmodiidae</taxon>
        <taxon>Plasmodium</taxon>
        <taxon>Plasmodium (Laverania)</taxon>
    </lineage>
</organism>
<dbReference type="GO" id="GO:0046983">
    <property type="term" value="F:protein dimerization activity"/>
    <property type="evidence" value="ECO:0007669"/>
    <property type="project" value="InterPro"/>
</dbReference>
<dbReference type="AlphaFoldDB" id="A0A024WU11"/>